<evidence type="ECO:0000256" key="1">
    <source>
        <dbReference type="SAM" id="MobiDB-lite"/>
    </source>
</evidence>
<feature type="compositionally biased region" description="Low complexity" evidence="1">
    <location>
        <begin position="53"/>
        <end position="63"/>
    </location>
</feature>
<comment type="caution">
    <text evidence="2">The sequence shown here is derived from an EMBL/GenBank/DDBJ whole genome shotgun (WGS) entry which is preliminary data.</text>
</comment>
<gene>
    <name evidence="2" type="ORF">A6302_03972</name>
</gene>
<dbReference type="AlphaFoldDB" id="A0A1E3GXG1"/>
<protein>
    <submittedName>
        <fullName evidence="2">Uncharacterized protein</fullName>
    </submittedName>
</protein>
<feature type="region of interest" description="Disordered" evidence="1">
    <location>
        <begin position="1"/>
        <end position="63"/>
    </location>
</feature>
<organism evidence="2 3">
    <name type="scientific">Methylobrevis pamukkalensis</name>
    <dbReference type="NCBI Taxonomy" id="1439726"/>
    <lineage>
        <taxon>Bacteria</taxon>
        <taxon>Pseudomonadati</taxon>
        <taxon>Pseudomonadota</taxon>
        <taxon>Alphaproteobacteria</taxon>
        <taxon>Hyphomicrobiales</taxon>
        <taxon>Pleomorphomonadaceae</taxon>
        <taxon>Methylobrevis</taxon>
    </lineage>
</organism>
<proteinExistence type="predicted"/>
<reference evidence="2 3" key="1">
    <citation type="submission" date="2016-07" db="EMBL/GenBank/DDBJ databases">
        <title>Draft Genome Sequence of Methylobrevis pamukkalensis PK2.</title>
        <authorList>
            <person name="Vasilenko O.V."/>
            <person name="Doronina N.V."/>
            <person name="Shmareva M.N."/>
            <person name="Tarlachkov S.V."/>
            <person name="Mustakhimov I."/>
            <person name="Trotsenko Y.A."/>
        </authorList>
    </citation>
    <scope>NUCLEOTIDE SEQUENCE [LARGE SCALE GENOMIC DNA]</scope>
    <source>
        <strain evidence="2 3">PK2</strain>
    </source>
</reference>
<dbReference type="Proteomes" id="UP000094622">
    <property type="component" value="Unassembled WGS sequence"/>
</dbReference>
<name>A0A1E3GXG1_9HYPH</name>
<accession>A0A1E3GXG1</accession>
<sequence length="130" mass="13557">MAASTSAPTAPMAPPSVGVARPMKMVPSTRKISTSGGSSEVIDRRTSARPRSVRASGGSAGTSSGLKIEIRMMKPVYMPVRISAGTMAPSYMSPTERPSWSASTISTRLGGMIWASVPEAAMVPVAMRRS</sequence>
<evidence type="ECO:0000313" key="2">
    <source>
        <dbReference type="EMBL" id="ODN68740.1"/>
    </source>
</evidence>
<evidence type="ECO:0000313" key="3">
    <source>
        <dbReference type="Proteomes" id="UP000094622"/>
    </source>
</evidence>
<keyword evidence="3" id="KW-1185">Reference proteome</keyword>
<dbReference type="EMBL" id="MCRJ01000139">
    <property type="protein sequence ID" value="ODN68740.1"/>
    <property type="molecule type" value="Genomic_DNA"/>
</dbReference>
<feature type="compositionally biased region" description="Low complexity" evidence="1">
    <location>
        <begin position="1"/>
        <end position="10"/>
    </location>
</feature>